<evidence type="ECO:0000313" key="1">
    <source>
        <dbReference type="EMBL" id="PPK67049.1"/>
    </source>
</evidence>
<evidence type="ECO:0000313" key="2">
    <source>
        <dbReference type="Proteomes" id="UP000239203"/>
    </source>
</evidence>
<name>A0A2S6GPA2_9PSEU</name>
<sequence length="101" mass="10940">MDDSTCGLTKGNYAVRVMLSSGPGAGLGEVPPLKGARVSDLRIGVFPARKEVLGSSCAIAVELVPGRVLRVQYWRKDFVVGSECMWARDTVKEALTRLIYP</sequence>
<dbReference type="EMBL" id="PTIX01000008">
    <property type="protein sequence ID" value="PPK67049.1"/>
    <property type="molecule type" value="Genomic_DNA"/>
</dbReference>
<comment type="caution">
    <text evidence="1">The sequence shown here is derived from an EMBL/GenBank/DDBJ whole genome shotgun (WGS) entry which is preliminary data.</text>
</comment>
<gene>
    <name evidence="1" type="ORF">CLV40_10846</name>
</gene>
<accession>A0A2S6GPA2</accession>
<dbReference type="Proteomes" id="UP000239203">
    <property type="component" value="Unassembled WGS sequence"/>
</dbReference>
<dbReference type="AlphaFoldDB" id="A0A2S6GPA2"/>
<protein>
    <submittedName>
        <fullName evidence="1">Uncharacterized protein</fullName>
    </submittedName>
</protein>
<keyword evidence="2" id="KW-1185">Reference proteome</keyword>
<proteinExistence type="predicted"/>
<reference evidence="1 2" key="1">
    <citation type="submission" date="2018-02" db="EMBL/GenBank/DDBJ databases">
        <title>Genomic Encyclopedia of Archaeal and Bacterial Type Strains, Phase II (KMG-II): from individual species to whole genera.</title>
        <authorList>
            <person name="Goeker M."/>
        </authorList>
    </citation>
    <scope>NUCLEOTIDE SEQUENCE [LARGE SCALE GENOMIC DNA]</scope>
    <source>
        <strain evidence="1 2">YU 961-1</strain>
    </source>
</reference>
<organism evidence="1 2">
    <name type="scientific">Actinokineospora auranticolor</name>
    <dbReference type="NCBI Taxonomy" id="155976"/>
    <lineage>
        <taxon>Bacteria</taxon>
        <taxon>Bacillati</taxon>
        <taxon>Actinomycetota</taxon>
        <taxon>Actinomycetes</taxon>
        <taxon>Pseudonocardiales</taxon>
        <taxon>Pseudonocardiaceae</taxon>
        <taxon>Actinokineospora</taxon>
    </lineage>
</organism>